<dbReference type="GO" id="GO:0016020">
    <property type="term" value="C:membrane"/>
    <property type="evidence" value="ECO:0007669"/>
    <property type="project" value="UniProtKB-SubCell"/>
</dbReference>
<dbReference type="OMA" id="LWIMFAD"/>
<evidence type="ECO:0000256" key="2">
    <source>
        <dbReference type="ARBA" id="ARBA00005335"/>
    </source>
</evidence>
<protein>
    <submittedName>
        <fullName evidence="7">Transmembrane protein 50B</fullName>
    </submittedName>
</protein>
<dbReference type="STRING" id="6211.A0A068Y9H8"/>
<name>A0A068Y9H8_ECHMU</name>
<feature type="transmembrane region" description="Helical" evidence="6">
    <location>
        <begin position="155"/>
        <end position="175"/>
    </location>
</feature>
<dbReference type="Pfam" id="PF05255">
    <property type="entry name" value="UPF0220"/>
    <property type="match status" value="1"/>
</dbReference>
<dbReference type="eggNOG" id="KOG3393">
    <property type="taxonomic scope" value="Eukaryota"/>
</dbReference>
<keyword evidence="5 6" id="KW-0472">Membrane</keyword>
<dbReference type="AlphaFoldDB" id="A0A068Y9H8"/>
<evidence type="ECO:0000256" key="1">
    <source>
        <dbReference type="ARBA" id="ARBA00004141"/>
    </source>
</evidence>
<gene>
    <name evidence="7" type="ORF">EmuJ_000881800</name>
</gene>
<evidence type="ECO:0000313" key="8">
    <source>
        <dbReference type="Proteomes" id="UP000017246"/>
    </source>
</evidence>
<evidence type="ECO:0000256" key="6">
    <source>
        <dbReference type="SAM" id="Phobius"/>
    </source>
</evidence>
<feature type="transmembrane region" description="Helical" evidence="6">
    <location>
        <begin position="58"/>
        <end position="79"/>
    </location>
</feature>
<evidence type="ECO:0000256" key="5">
    <source>
        <dbReference type="ARBA" id="ARBA00023136"/>
    </source>
</evidence>
<accession>A0A068Y9H8</accession>
<keyword evidence="8" id="KW-1185">Reference proteome</keyword>
<evidence type="ECO:0000256" key="3">
    <source>
        <dbReference type="ARBA" id="ARBA00022692"/>
    </source>
</evidence>
<dbReference type="InterPro" id="IPR007919">
    <property type="entry name" value="UPF0220"/>
</dbReference>
<evidence type="ECO:0000313" key="7">
    <source>
        <dbReference type="EMBL" id="CDS41191.1"/>
    </source>
</evidence>
<reference evidence="7" key="1">
    <citation type="journal article" date="2013" name="Nature">
        <title>The genomes of four tapeworm species reveal adaptations to parasitism.</title>
        <authorList>
            <person name="Tsai I.J."/>
            <person name="Zarowiecki M."/>
            <person name="Holroyd N."/>
            <person name="Garciarrubio A."/>
            <person name="Sanchez-Flores A."/>
            <person name="Brooks K.L."/>
            <person name="Tracey A."/>
            <person name="Bobes R.J."/>
            <person name="Fragoso G."/>
            <person name="Sciutto E."/>
            <person name="Aslett M."/>
            <person name="Beasley H."/>
            <person name="Bennett H.M."/>
            <person name="Cai J."/>
            <person name="Camicia F."/>
            <person name="Clark R."/>
            <person name="Cucher M."/>
            <person name="De Silva N."/>
            <person name="Day T.A."/>
            <person name="Deplazes P."/>
            <person name="Estrada K."/>
            <person name="Fernandez C."/>
            <person name="Holland P.W."/>
            <person name="Hou J."/>
            <person name="Hu S."/>
            <person name="Huckvale T."/>
            <person name="Hung S.S."/>
            <person name="Kamenetzky L."/>
            <person name="Keane J.A."/>
            <person name="Kiss F."/>
            <person name="Koziol U."/>
            <person name="Lambert O."/>
            <person name="Liu K."/>
            <person name="Luo X."/>
            <person name="Luo Y."/>
            <person name="Macchiaroli N."/>
            <person name="Nichol S."/>
            <person name="Paps J."/>
            <person name="Parkinson J."/>
            <person name="Pouchkina-Stantcheva N."/>
            <person name="Riddiford N."/>
            <person name="Rosenzvit M."/>
            <person name="Salinas G."/>
            <person name="Wasmuth J.D."/>
            <person name="Zamanian M."/>
            <person name="Zheng Y."/>
            <person name="Cai X."/>
            <person name="Soberon X."/>
            <person name="Olson P.D."/>
            <person name="Laclette J.P."/>
            <person name="Brehm K."/>
            <person name="Berriman M."/>
            <person name="Garciarrubio A."/>
            <person name="Bobes R.J."/>
            <person name="Fragoso G."/>
            <person name="Sanchez-Flores A."/>
            <person name="Estrada K."/>
            <person name="Cevallos M.A."/>
            <person name="Morett E."/>
            <person name="Gonzalez V."/>
            <person name="Portillo T."/>
            <person name="Ochoa-Leyva A."/>
            <person name="Jose M.V."/>
            <person name="Sciutto E."/>
            <person name="Landa A."/>
            <person name="Jimenez L."/>
            <person name="Valdes V."/>
            <person name="Carrero J.C."/>
            <person name="Larralde C."/>
            <person name="Morales-Montor J."/>
            <person name="Limon-Lason J."/>
            <person name="Soberon X."/>
            <person name="Laclette J.P."/>
        </authorList>
    </citation>
    <scope>NUCLEOTIDE SEQUENCE [LARGE SCALE GENOMIC DNA]</scope>
</reference>
<keyword evidence="3 6" id="KW-0812">Transmembrane</keyword>
<comment type="subcellular location">
    <subcellularLocation>
        <location evidence="1">Membrane</location>
        <topology evidence="1">Multi-pass membrane protein</topology>
    </subcellularLocation>
</comment>
<organism evidence="7 8">
    <name type="scientific">Echinococcus multilocularis</name>
    <name type="common">Fox tapeworm</name>
    <dbReference type="NCBI Taxonomy" id="6211"/>
    <lineage>
        <taxon>Eukaryota</taxon>
        <taxon>Metazoa</taxon>
        <taxon>Spiralia</taxon>
        <taxon>Lophotrochozoa</taxon>
        <taxon>Platyhelminthes</taxon>
        <taxon>Cestoda</taxon>
        <taxon>Eucestoda</taxon>
        <taxon>Cyclophyllidea</taxon>
        <taxon>Taeniidae</taxon>
        <taxon>Echinococcus</taxon>
    </lineage>
</organism>
<feature type="transmembrane region" description="Helical" evidence="6">
    <location>
        <begin position="91"/>
        <end position="112"/>
    </location>
</feature>
<sequence>MRKQYQNVHIVCFNGPEIVPDTNLTDFLSRLTSRNFTPMVSYQRFPEVNIDVGLRNTIVAVLSGIAFACGWWVIIDAAACYGPESLPHPTHAIGAIATVGFILLNIIPQHALTSDIEDPKACAVLFVGVLTNFVTLIAATWVMFASYVTGNIKPVWPGVALFLQNLLIFIAAFLFRFGRYHESFSF</sequence>
<dbReference type="EMBL" id="LN902841">
    <property type="protein sequence ID" value="CDS41191.1"/>
    <property type="molecule type" value="Genomic_DNA"/>
</dbReference>
<comment type="similarity">
    <text evidence="2">Belongs to the UPF0220 family.</text>
</comment>
<dbReference type="Proteomes" id="UP000017246">
    <property type="component" value="Unassembled WGS sequence"/>
</dbReference>
<reference evidence="7" key="2">
    <citation type="submission" date="2015-11" db="EMBL/GenBank/DDBJ databases">
        <authorList>
            <person name="Zhang Y."/>
            <person name="Guo Z."/>
        </authorList>
    </citation>
    <scope>NUCLEOTIDE SEQUENCE</scope>
</reference>
<dbReference type="OrthoDB" id="268928at2759"/>
<dbReference type="PANTHER" id="PTHR13180">
    <property type="entry name" value="SMALL MEMBRANE PROTEIN-RELATED"/>
    <property type="match status" value="1"/>
</dbReference>
<proteinExistence type="inferred from homology"/>
<feature type="transmembrane region" description="Helical" evidence="6">
    <location>
        <begin position="124"/>
        <end position="149"/>
    </location>
</feature>
<evidence type="ECO:0000256" key="4">
    <source>
        <dbReference type="ARBA" id="ARBA00022989"/>
    </source>
</evidence>
<keyword evidence="4 6" id="KW-1133">Transmembrane helix</keyword>